<keyword evidence="2" id="KW-1185">Reference proteome</keyword>
<evidence type="ECO:0000313" key="1">
    <source>
        <dbReference type="EMBL" id="KAF9643382.1"/>
    </source>
</evidence>
<gene>
    <name evidence="1" type="ORF">BDM02DRAFT_3151652</name>
</gene>
<proteinExistence type="predicted"/>
<reference evidence="1" key="1">
    <citation type="submission" date="2019-10" db="EMBL/GenBank/DDBJ databases">
        <authorList>
            <consortium name="DOE Joint Genome Institute"/>
            <person name="Kuo A."/>
            <person name="Miyauchi S."/>
            <person name="Kiss E."/>
            <person name="Drula E."/>
            <person name="Kohler A."/>
            <person name="Sanchez-Garcia M."/>
            <person name="Andreopoulos B."/>
            <person name="Barry K.W."/>
            <person name="Bonito G."/>
            <person name="Buee M."/>
            <person name="Carver A."/>
            <person name="Chen C."/>
            <person name="Cichocki N."/>
            <person name="Clum A."/>
            <person name="Culley D."/>
            <person name="Crous P.W."/>
            <person name="Fauchery L."/>
            <person name="Girlanda M."/>
            <person name="Hayes R."/>
            <person name="Keri Z."/>
            <person name="Labutti K."/>
            <person name="Lipzen A."/>
            <person name="Lombard V."/>
            <person name="Magnuson J."/>
            <person name="Maillard F."/>
            <person name="Morin E."/>
            <person name="Murat C."/>
            <person name="Nolan M."/>
            <person name="Ohm R."/>
            <person name="Pangilinan J."/>
            <person name="Pereira M."/>
            <person name="Perotto S."/>
            <person name="Peter M."/>
            <person name="Riley R."/>
            <person name="Sitrit Y."/>
            <person name="Stielow B."/>
            <person name="Szollosi G."/>
            <person name="Zifcakova L."/>
            <person name="Stursova M."/>
            <person name="Spatafora J.W."/>
            <person name="Tedersoo L."/>
            <person name="Vaario L.-M."/>
            <person name="Yamada A."/>
            <person name="Yan M."/>
            <person name="Wang P."/>
            <person name="Xu J."/>
            <person name="Bruns T."/>
            <person name="Baldrian P."/>
            <person name="Vilgalys R."/>
            <person name="Henrissat B."/>
            <person name="Grigoriev I.V."/>
            <person name="Hibbett D."/>
            <person name="Nagy L.G."/>
            <person name="Martin F.M."/>
        </authorList>
    </citation>
    <scope>NUCLEOTIDE SEQUENCE</scope>
    <source>
        <strain evidence="1">P2</strain>
    </source>
</reference>
<dbReference type="EMBL" id="MU118235">
    <property type="protein sequence ID" value="KAF9643382.1"/>
    <property type="molecule type" value="Genomic_DNA"/>
</dbReference>
<protein>
    <submittedName>
        <fullName evidence="1">Uncharacterized protein</fullName>
    </submittedName>
</protein>
<reference evidence="1" key="2">
    <citation type="journal article" date="2020" name="Nat. Commun.">
        <title>Large-scale genome sequencing of mycorrhizal fungi provides insights into the early evolution of symbiotic traits.</title>
        <authorList>
            <person name="Miyauchi S."/>
            <person name="Kiss E."/>
            <person name="Kuo A."/>
            <person name="Drula E."/>
            <person name="Kohler A."/>
            <person name="Sanchez-Garcia M."/>
            <person name="Morin E."/>
            <person name="Andreopoulos B."/>
            <person name="Barry K.W."/>
            <person name="Bonito G."/>
            <person name="Buee M."/>
            <person name="Carver A."/>
            <person name="Chen C."/>
            <person name="Cichocki N."/>
            <person name="Clum A."/>
            <person name="Culley D."/>
            <person name="Crous P.W."/>
            <person name="Fauchery L."/>
            <person name="Girlanda M."/>
            <person name="Hayes R.D."/>
            <person name="Keri Z."/>
            <person name="LaButti K."/>
            <person name="Lipzen A."/>
            <person name="Lombard V."/>
            <person name="Magnuson J."/>
            <person name="Maillard F."/>
            <person name="Murat C."/>
            <person name="Nolan M."/>
            <person name="Ohm R.A."/>
            <person name="Pangilinan J."/>
            <person name="Pereira M.F."/>
            <person name="Perotto S."/>
            <person name="Peter M."/>
            <person name="Pfister S."/>
            <person name="Riley R."/>
            <person name="Sitrit Y."/>
            <person name="Stielow J.B."/>
            <person name="Szollosi G."/>
            <person name="Zifcakova L."/>
            <person name="Stursova M."/>
            <person name="Spatafora J.W."/>
            <person name="Tedersoo L."/>
            <person name="Vaario L.M."/>
            <person name="Yamada A."/>
            <person name="Yan M."/>
            <person name="Wang P."/>
            <person name="Xu J."/>
            <person name="Bruns T."/>
            <person name="Baldrian P."/>
            <person name="Vilgalys R."/>
            <person name="Dunand C."/>
            <person name="Henrissat B."/>
            <person name="Grigoriev I.V."/>
            <person name="Hibbett D."/>
            <person name="Nagy L.G."/>
            <person name="Martin F.M."/>
        </authorList>
    </citation>
    <scope>NUCLEOTIDE SEQUENCE</scope>
    <source>
        <strain evidence="1">P2</strain>
    </source>
</reference>
<dbReference type="Proteomes" id="UP000886501">
    <property type="component" value="Unassembled WGS sequence"/>
</dbReference>
<evidence type="ECO:0000313" key="2">
    <source>
        <dbReference type="Proteomes" id="UP000886501"/>
    </source>
</evidence>
<name>A0ACB6Z1H4_THEGA</name>
<accession>A0ACB6Z1H4</accession>
<sequence>MIDLDFGTDVEDPTKVVPEEELPFEALDVNNIVQEEDLESIRTVDVWVADLPDPKHTATLLKWIKQTGLEHSSLMHLKRARKSDSGVTVLLSSLELHPSPPPIPPEMESFKVYQLKVPAYPAVTITSMKIKQSIWPVMYAPPRKYELEEWTAGGVKWATVIMKQTIVYALSDEREGEIPVASGVPTPYSPGEQPMLEFLVGDTRTSKHHPLRHSILSLTREVGEASFNQPEDPIPEEPRQNGSNYLLTSRMLFTTHEPCIMCSMALLHSRVAKVMYLVAMNKTGGCGGSTCLPRLEGVNHRFGILRWKERDRASLGLSEEDWTKLEVGKDLDA</sequence>
<comment type="caution">
    <text evidence="1">The sequence shown here is derived from an EMBL/GenBank/DDBJ whole genome shotgun (WGS) entry which is preliminary data.</text>
</comment>
<organism evidence="1 2">
    <name type="scientific">Thelephora ganbajun</name>
    <name type="common">Ganba fungus</name>
    <dbReference type="NCBI Taxonomy" id="370292"/>
    <lineage>
        <taxon>Eukaryota</taxon>
        <taxon>Fungi</taxon>
        <taxon>Dikarya</taxon>
        <taxon>Basidiomycota</taxon>
        <taxon>Agaricomycotina</taxon>
        <taxon>Agaricomycetes</taxon>
        <taxon>Thelephorales</taxon>
        <taxon>Thelephoraceae</taxon>
        <taxon>Thelephora</taxon>
    </lineage>
</organism>